<proteinExistence type="predicted"/>
<dbReference type="EMBL" id="JBFDAA010000001">
    <property type="protein sequence ID" value="KAL1140927.1"/>
    <property type="molecule type" value="Genomic_DNA"/>
</dbReference>
<feature type="region of interest" description="Disordered" evidence="1">
    <location>
        <begin position="1"/>
        <end position="35"/>
    </location>
</feature>
<name>A0ABD0YYB2_9HEMI</name>
<feature type="compositionally biased region" description="Gly residues" evidence="1">
    <location>
        <begin position="23"/>
        <end position="35"/>
    </location>
</feature>
<feature type="compositionally biased region" description="Basic and acidic residues" evidence="1">
    <location>
        <begin position="93"/>
        <end position="109"/>
    </location>
</feature>
<reference evidence="2 3" key="1">
    <citation type="submission" date="2024-07" db="EMBL/GenBank/DDBJ databases">
        <title>Chromosome-level genome assembly of the water stick insect Ranatra chinensis (Heteroptera: Nepidae).</title>
        <authorList>
            <person name="Liu X."/>
        </authorList>
    </citation>
    <scope>NUCLEOTIDE SEQUENCE [LARGE SCALE GENOMIC DNA]</scope>
    <source>
        <strain evidence="2">Cailab_2021Rc</strain>
        <tissue evidence="2">Muscle</tissue>
    </source>
</reference>
<dbReference type="AlphaFoldDB" id="A0ABD0YYB2"/>
<keyword evidence="3" id="KW-1185">Reference proteome</keyword>
<sequence length="109" mass="11436">MASKRRNVSVEGTKQETTEIGILSGGSDGGVGGRSPNGFSAASSVQCLTALRSLLLRQFSEFLPAATGLVRWPSAPIIRDTAAVVIHTGASTERARTPDTEKKPLKAEI</sequence>
<protein>
    <submittedName>
        <fullName evidence="2">Uncharacterized protein</fullName>
    </submittedName>
</protein>
<accession>A0ABD0YYB2</accession>
<evidence type="ECO:0000313" key="2">
    <source>
        <dbReference type="EMBL" id="KAL1140927.1"/>
    </source>
</evidence>
<feature type="region of interest" description="Disordered" evidence="1">
    <location>
        <begin position="89"/>
        <end position="109"/>
    </location>
</feature>
<organism evidence="2 3">
    <name type="scientific">Ranatra chinensis</name>
    <dbReference type="NCBI Taxonomy" id="642074"/>
    <lineage>
        <taxon>Eukaryota</taxon>
        <taxon>Metazoa</taxon>
        <taxon>Ecdysozoa</taxon>
        <taxon>Arthropoda</taxon>
        <taxon>Hexapoda</taxon>
        <taxon>Insecta</taxon>
        <taxon>Pterygota</taxon>
        <taxon>Neoptera</taxon>
        <taxon>Paraneoptera</taxon>
        <taxon>Hemiptera</taxon>
        <taxon>Heteroptera</taxon>
        <taxon>Panheteroptera</taxon>
        <taxon>Nepomorpha</taxon>
        <taxon>Nepidae</taxon>
        <taxon>Ranatrinae</taxon>
        <taxon>Ranatra</taxon>
    </lineage>
</organism>
<evidence type="ECO:0000256" key="1">
    <source>
        <dbReference type="SAM" id="MobiDB-lite"/>
    </source>
</evidence>
<evidence type="ECO:0000313" key="3">
    <source>
        <dbReference type="Proteomes" id="UP001558652"/>
    </source>
</evidence>
<gene>
    <name evidence="2" type="ORF">AAG570_000855</name>
</gene>
<comment type="caution">
    <text evidence="2">The sequence shown here is derived from an EMBL/GenBank/DDBJ whole genome shotgun (WGS) entry which is preliminary data.</text>
</comment>
<dbReference type="Proteomes" id="UP001558652">
    <property type="component" value="Unassembled WGS sequence"/>
</dbReference>